<keyword evidence="2" id="KW-0032">Aminotransferase</keyword>
<reference evidence="3" key="1">
    <citation type="journal article" date="2019" name="Int. J. Syst. Evol. Microbiol.">
        <title>The Global Catalogue of Microorganisms (GCM) 10K type strain sequencing project: providing services to taxonomists for standard genome sequencing and annotation.</title>
        <authorList>
            <consortium name="The Broad Institute Genomics Platform"/>
            <consortium name="The Broad Institute Genome Sequencing Center for Infectious Disease"/>
            <person name="Wu L."/>
            <person name="Ma J."/>
        </authorList>
    </citation>
    <scope>NUCLEOTIDE SEQUENCE [LARGE SCALE GENOMIC DNA]</scope>
    <source>
        <strain evidence="3">KCTC 23299</strain>
    </source>
</reference>
<dbReference type="InterPro" id="IPR015422">
    <property type="entry name" value="PyrdxlP-dep_Trfase_small"/>
</dbReference>
<evidence type="ECO:0000313" key="2">
    <source>
        <dbReference type="EMBL" id="MFD2919413.1"/>
    </source>
</evidence>
<dbReference type="Proteomes" id="UP001597511">
    <property type="component" value="Unassembled WGS sequence"/>
</dbReference>
<dbReference type="NCBIfam" id="TIGR04181">
    <property type="entry name" value="NHT_00031"/>
    <property type="match status" value="1"/>
</dbReference>
<name>A0ABW6A581_9BACT</name>
<organism evidence="2 3">
    <name type="scientific">Terrimonas rubra</name>
    <dbReference type="NCBI Taxonomy" id="1035890"/>
    <lineage>
        <taxon>Bacteria</taxon>
        <taxon>Pseudomonadati</taxon>
        <taxon>Bacteroidota</taxon>
        <taxon>Chitinophagia</taxon>
        <taxon>Chitinophagales</taxon>
        <taxon>Chitinophagaceae</taxon>
        <taxon>Terrimonas</taxon>
    </lineage>
</organism>
<dbReference type="PIRSF" id="PIRSF000390">
    <property type="entry name" value="PLP_StrS"/>
    <property type="match status" value="1"/>
</dbReference>
<keyword evidence="1" id="KW-0663">Pyridoxal phosphate</keyword>
<evidence type="ECO:0000313" key="3">
    <source>
        <dbReference type="Proteomes" id="UP001597511"/>
    </source>
</evidence>
<sequence length="389" mass="43001">MSTTITDNTFIDILNFIRSTFNKPQGFIPLHAPYFGGNEKKYVLDTIESTFVSSVGAYVNKFEEMMQDITGAKFAIATTNGTVALHLGLIVVGVKPGDLVITQPLTFAATANAIKHAGADPVFIDVDKDTMGLSPAAVAAWLKENCFTTEAGTFYKTTNQRIGACVPMHTFGFPLRIMDLATICKQYHIPLVEDAAESLGSYVGEQHTGTFGDIGIFSFNGNKTITSGGGGAIVANSEQLGKLAKHLSTTAKMPHAYEFKHDMIGYNYRMPNLNAALACAQLEQLDNMLENKRELAEKYKLFFSGRNKEQFVTEAPGTTANYWLNTIIFNSPQEQQDFLQYSNVNQVMTRPIWQLMNKLPMYQHCVSGLLPNASWLEERVVNIPSSYRP</sequence>
<dbReference type="PANTHER" id="PTHR30244">
    <property type="entry name" value="TRANSAMINASE"/>
    <property type="match status" value="1"/>
</dbReference>
<dbReference type="Gene3D" id="3.40.640.10">
    <property type="entry name" value="Type I PLP-dependent aspartate aminotransferase-like (Major domain)"/>
    <property type="match status" value="1"/>
</dbReference>
<dbReference type="InterPro" id="IPR015424">
    <property type="entry name" value="PyrdxlP-dep_Trfase"/>
</dbReference>
<dbReference type="RefSeq" id="WP_386096577.1">
    <property type="nucleotide sequence ID" value="NZ_JBHUOZ010000001.1"/>
</dbReference>
<dbReference type="EMBL" id="JBHUOZ010000001">
    <property type="protein sequence ID" value="MFD2919413.1"/>
    <property type="molecule type" value="Genomic_DNA"/>
</dbReference>
<dbReference type="InterPro" id="IPR026385">
    <property type="entry name" value="LegC-like"/>
</dbReference>
<keyword evidence="2" id="KW-0808">Transferase</keyword>
<proteinExistence type="inferred from homology"/>
<gene>
    <name evidence="2" type="ORF">ACFS6H_06845</name>
</gene>
<dbReference type="InterPro" id="IPR015421">
    <property type="entry name" value="PyrdxlP-dep_Trfase_major"/>
</dbReference>
<dbReference type="SUPFAM" id="SSF53383">
    <property type="entry name" value="PLP-dependent transferases"/>
    <property type="match status" value="1"/>
</dbReference>
<dbReference type="Gene3D" id="3.90.1150.10">
    <property type="entry name" value="Aspartate Aminotransferase, domain 1"/>
    <property type="match status" value="1"/>
</dbReference>
<evidence type="ECO:0000256" key="1">
    <source>
        <dbReference type="RuleBase" id="RU004508"/>
    </source>
</evidence>
<dbReference type="GO" id="GO:0008483">
    <property type="term" value="F:transaminase activity"/>
    <property type="evidence" value="ECO:0007669"/>
    <property type="project" value="UniProtKB-KW"/>
</dbReference>
<accession>A0ABW6A581</accession>
<keyword evidence="3" id="KW-1185">Reference proteome</keyword>
<protein>
    <submittedName>
        <fullName evidence="2">LegC family aminotransferase</fullName>
    </submittedName>
</protein>
<dbReference type="InterPro" id="IPR000653">
    <property type="entry name" value="DegT/StrS_aminotransferase"/>
</dbReference>
<dbReference type="PANTHER" id="PTHR30244:SF30">
    <property type="entry name" value="BLR5990 PROTEIN"/>
    <property type="match status" value="1"/>
</dbReference>
<comment type="caution">
    <text evidence="2">The sequence shown here is derived from an EMBL/GenBank/DDBJ whole genome shotgun (WGS) entry which is preliminary data.</text>
</comment>
<dbReference type="CDD" id="cd00616">
    <property type="entry name" value="AHBA_syn"/>
    <property type="match status" value="1"/>
</dbReference>
<comment type="similarity">
    <text evidence="1">Belongs to the DegT/DnrJ/EryC1 family.</text>
</comment>
<dbReference type="Pfam" id="PF01041">
    <property type="entry name" value="DegT_DnrJ_EryC1"/>
    <property type="match status" value="1"/>
</dbReference>